<dbReference type="Proteomes" id="UP000183155">
    <property type="component" value="Unassembled WGS sequence"/>
</dbReference>
<protein>
    <recommendedName>
        <fullName evidence="3">Lipoprotein</fullName>
    </recommendedName>
</protein>
<evidence type="ECO:0000313" key="1">
    <source>
        <dbReference type="EMBL" id="SED03960.1"/>
    </source>
</evidence>
<accession>A0A1H4XFM5</accession>
<keyword evidence="2" id="KW-1185">Reference proteome</keyword>
<dbReference type="RefSeq" id="WP_048378763.1">
    <property type="nucleotide sequence ID" value="NZ_FNRS01000001.1"/>
</dbReference>
<evidence type="ECO:0008006" key="3">
    <source>
        <dbReference type="Google" id="ProtNLM"/>
    </source>
</evidence>
<comment type="caution">
    <text evidence="1">The sequence shown here is derived from an EMBL/GenBank/DDBJ whole genome shotgun (WGS) entry which is preliminary data.</text>
</comment>
<dbReference type="SUPFAM" id="SSF53850">
    <property type="entry name" value="Periplasmic binding protein-like II"/>
    <property type="match status" value="1"/>
</dbReference>
<dbReference type="NCBIfam" id="TIGR02285">
    <property type="entry name" value="TIGR02285 family protein"/>
    <property type="match status" value="1"/>
</dbReference>
<name>A0A1H4XFM5_PSETA</name>
<proteinExistence type="predicted"/>
<dbReference type="InterPro" id="IPR011972">
    <property type="entry name" value="CHP02285"/>
</dbReference>
<gene>
    <name evidence="1" type="ORF">SAMN04490203_3672</name>
</gene>
<dbReference type="EMBL" id="FNRS01000001">
    <property type="protein sequence ID" value="SED03960.1"/>
    <property type="molecule type" value="Genomic_DNA"/>
</dbReference>
<reference evidence="1 2" key="1">
    <citation type="submission" date="2016-10" db="EMBL/GenBank/DDBJ databases">
        <authorList>
            <person name="Varghese N."/>
            <person name="Submissions S."/>
        </authorList>
    </citation>
    <scope>NUCLEOTIDE SEQUENCE [LARGE SCALE GENOMIC DNA]</scope>
    <source>
        <strain evidence="1 2">BS3652</strain>
    </source>
</reference>
<sequence>MIHRTRRRSILTGLISSALLIAAPGVLGAEKLIWLLRDLPPLVVVDGPQKGQGVIDQLMPVLMANMPQYQHVVMRVNRARALQMLHAPSLTCDPTLIWNPARARWVVYSTPVIALQGNGLAIQRQNQLQIAPFVTDGKVDLSALLNSHALKLGVIAKRSYGEVIDRQLPQSPAHQIFIHYGGNPMSSLLRMQQADRLQALLGYWPEIQVKARQQGLSPDSMIFYPVLGAPALQSLYVGCSDTPEGRRVIGRVNDILAHQGREVIIKSRAQWLAPESSVDHPRPLLPAPTDAH</sequence>
<evidence type="ECO:0000313" key="2">
    <source>
        <dbReference type="Proteomes" id="UP000183155"/>
    </source>
</evidence>
<organism evidence="1 2">
    <name type="scientific">Pseudomonas taetrolens</name>
    <dbReference type="NCBI Taxonomy" id="47884"/>
    <lineage>
        <taxon>Bacteria</taxon>
        <taxon>Pseudomonadati</taxon>
        <taxon>Pseudomonadota</taxon>
        <taxon>Gammaproteobacteria</taxon>
        <taxon>Pseudomonadales</taxon>
        <taxon>Pseudomonadaceae</taxon>
        <taxon>Pseudomonas</taxon>
    </lineage>
</organism>